<feature type="domain" description="Gfo/Idh/MocA-like oxidoreductase N-terminal" evidence="2">
    <location>
        <begin position="12"/>
        <end position="125"/>
    </location>
</feature>
<gene>
    <name evidence="4" type="ORF">N4R40_08620</name>
</gene>
<dbReference type="Gene3D" id="3.30.360.10">
    <property type="entry name" value="Dihydrodipicolinate Reductase, domain 2"/>
    <property type="match status" value="1"/>
</dbReference>
<dbReference type="PANTHER" id="PTHR43249:SF1">
    <property type="entry name" value="D-GLUCOSIDE 3-DEHYDROGENASE"/>
    <property type="match status" value="1"/>
</dbReference>
<reference evidence="4 5" key="1">
    <citation type="journal article" date="2024" name="Int. J. Syst. Evol. Microbiol.">
        <title>Microbacterium memoriense sp. nov., a member of the Actinomycetota from marine beach sediment of the north coast of Portugal.</title>
        <authorList>
            <person name="Santos J.D.N.D."/>
            <person name="Klimek D."/>
            <person name="Calusinska M."/>
            <person name="Lobo-da-Cunha A."/>
            <person name="Catita J."/>
            <person name="Goncalves H."/>
            <person name="Gonzalez I."/>
            <person name="Lage O.M."/>
        </authorList>
    </citation>
    <scope>NUCLEOTIDE SEQUENCE [LARGE SCALE GENOMIC DNA]</scope>
    <source>
        <strain evidence="4 5">PMIC_1C1B</strain>
    </source>
</reference>
<dbReference type="InterPro" id="IPR055170">
    <property type="entry name" value="GFO_IDH_MocA-like_dom"/>
</dbReference>
<keyword evidence="1" id="KW-0520">NAD</keyword>
<dbReference type="SUPFAM" id="SSF51735">
    <property type="entry name" value="NAD(P)-binding Rossmann-fold domains"/>
    <property type="match status" value="1"/>
</dbReference>
<sequence length="375" mass="40200">MTDVTHTPLITAIIGTGAIAHAHADAITGLAPRIRLVAVVDLDRSRAEAFAARFAPDAAIYPDPAALFAGESLDLVHICTPPQTHVPLAIAALRAGVPALIEKPTALSLAEMDELVAVSHETGVPALTVFQHRFGAAALRLKQMLDNGALGRPLVATCETLWYRAPEYFDLPWRGRWEIEGGGPTMGHGIHQFDLLLATLGPWAKLTAFAARQALPTDTEDVSMAVVEFENGALATVVNSIVSPRETSRLRFDFEFATVEVEHLYGYRNADWTFTAAPGHEDLAEEWAQNASDAISSHRSQISAIVDALVAEGTPGVSVDDARRTLEFAAATYASAFRGTPIRAGEIAGDDPFLRSMGGDAVPWSPIKPALEKNR</sequence>
<protein>
    <submittedName>
        <fullName evidence="4">Gfo/Idh/MocA family oxidoreductase</fullName>
    </submittedName>
</protein>
<dbReference type="SUPFAM" id="SSF55347">
    <property type="entry name" value="Glyceraldehyde-3-phosphate dehydrogenase-like, C-terminal domain"/>
    <property type="match status" value="1"/>
</dbReference>
<evidence type="ECO:0000256" key="1">
    <source>
        <dbReference type="ARBA" id="ARBA00023027"/>
    </source>
</evidence>
<accession>A0ABT2PDD2</accession>
<feature type="domain" description="GFO/IDH/MocA-like oxidoreductase" evidence="3">
    <location>
        <begin position="139"/>
        <end position="252"/>
    </location>
</feature>
<dbReference type="Proteomes" id="UP001300496">
    <property type="component" value="Unassembled WGS sequence"/>
</dbReference>
<dbReference type="InterPro" id="IPR000683">
    <property type="entry name" value="Gfo/Idh/MocA-like_OxRdtase_N"/>
</dbReference>
<dbReference type="InterPro" id="IPR052515">
    <property type="entry name" value="Gfo/Idh/MocA_Oxidoreductase"/>
</dbReference>
<organism evidence="4 5">
    <name type="scientific">Microbacterium memoriense</name>
    <dbReference type="NCBI Taxonomy" id="2978350"/>
    <lineage>
        <taxon>Bacteria</taxon>
        <taxon>Bacillati</taxon>
        <taxon>Actinomycetota</taxon>
        <taxon>Actinomycetes</taxon>
        <taxon>Micrococcales</taxon>
        <taxon>Microbacteriaceae</taxon>
        <taxon>Microbacterium</taxon>
    </lineage>
</organism>
<evidence type="ECO:0000259" key="2">
    <source>
        <dbReference type="Pfam" id="PF01408"/>
    </source>
</evidence>
<dbReference type="EMBL" id="JAODOR010000010">
    <property type="protein sequence ID" value="MCT9002424.1"/>
    <property type="molecule type" value="Genomic_DNA"/>
</dbReference>
<dbReference type="RefSeq" id="WP_261606961.1">
    <property type="nucleotide sequence ID" value="NZ_JAODOR010000010.1"/>
</dbReference>
<dbReference type="Pfam" id="PF01408">
    <property type="entry name" value="GFO_IDH_MocA"/>
    <property type="match status" value="1"/>
</dbReference>
<keyword evidence="5" id="KW-1185">Reference proteome</keyword>
<evidence type="ECO:0000313" key="5">
    <source>
        <dbReference type="Proteomes" id="UP001300496"/>
    </source>
</evidence>
<dbReference type="Pfam" id="PF22725">
    <property type="entry name" value="GFO_IDH_MocA_C3"/>
    <property type="match status" value="1"/>
</dbReference>
<proteinExistence type="predicted"/>
<dbReference type="PANTHER" id="PTHR43249">
    <property type="entry name" value="UDP-N-ACETYL-2-AMINO-2-DEOXY-D-GLUCURONATE OXIDASE"/>
    <property type="match status" value="1"/>
</dbReference>
<name>A0ABT2PDD2_9MICO</name>
<dbReference type="InterPro" id="IPR036291">
    <property type="entry name" value="NAD(P)-bd_dom_sf"/>
</dbReference>
<evidence type="ECO:0000313" key="4">
    <source>
        <dbReference type="EMBL" id="MCT9002424.1"/>
    </source>
</evidence>
<dbReference type="Gene3D" id="3.40.50.720">
    <property type="entry name" value="NAD(P)-binding Rossmann-like Domain"/>
    <property type="match status" value="1"/>
</dbReference>
<comment type="caution">
    <text evidence="4">The sequence shown here is derived from an EMBL/GenBank/DDBJ whole genome shotgun (WGS) entry which is preliminary data.</text>
</comment>
<evidence type="ECO:0000259" key="3">
    <source>
        <dbReference type="Pfam" id="PF22725"/>
    </source>
</evidence>